<dbReference type="EMBL" id="CP041186">
    <property type="protein sequence ID" value="QDG54644.1"/>
    <property type="molecule type" value="Genomic_DNA"/>
</dbReference>
<dbReference type="RefSeq" id="WP_141201088.1">
    <property type="nucleotide sequence ID" value="NZ_CP041186.1"/>
</dbReference>
<dbReference type="AlphaFoldDB" id="A0A4Y6Q230"/>
<evidence type="ECO:0000313" key="2">
    <source>
        <dbReference type="EMBL" id="QDG54644.1"/>
    </source>
</evidence>
<keyword evidence="3" id="KW-1185">Reference proteome</keyword>
<evidence type="ECO:0008006" key="4">
    <source>
        <dbReference type="Google" id="ProtNLM"/>
    </source>
</evidence>
<evidence type="ECO:0000313" key="3">
    <source>
        <dbReference type="Proteomes" id="UP000315995"/>
    </source>
</evidence>
<dbReference type="OrthoDB" id="5512146at2"/>
<organism evidence="2 3">
    <name type="scientific">Persicimonas caeni</name>
    <dbReference type="NCBI Taxonomy" id="2292766"/>
    <lineage>
        <taxon>Bacteria</taxon>
        <taxon>Deltaproteobacteria</taxon>
        <taxon>Bradymonadales</taxon>
        <taxon>Bradymonadaceae</taxon>
        <taxon>Persicimonas</taxon>
    </lineage>
</organism>
<evidence type="ECO:0000256" key="1">
    <source>
        <dbReference type="SAM" id="Phobius"/>
    </source>
</evidence>
<accession>A0A4Y6Q230</accession>
<accession>A0A5B8YD79</accession>
<sequence>MSEQPPRRPEGRAGGEAGAKQSSGFGAVVLHHTVTALMLALILALGVWAYLTFRKTSFFEAPDDEANTRVEAHALQAQLQRIRFGLGVYFRFDGRYPAALEELVERGLLLPSDLYYPSGTARYDYQRTASGYTLELASSQ</sequence>
<keyword evidence="1" id="KW-0472">Membrane</keyword>
<name>A0A4Y6Q230_PERCE</name>
<gene>
    <name evidence="2" type="ORF">FIV42_29035</name>
</gene>
<keyword evidence="1" id="KW-1133">Transmembrane helix</keyword>
<dbReference type="Proteomes" id="UP000315995">
    <property type="component" value="Chromosome"/>
</dbReference>
<protein>
    <recommendedName>
        <fullName evidence="4">Type II secretion system protein GspG C-terminal domain-containing protein</fullName>
    </recommendedName>
</protein>
<feature type="transmembrane region" description="Helical" evidence="1">
    <location>
        <begin position="29"/>
        <end position="51"/>
    </location>
</feature>
<proteinExistence type="predicted"/>
<reference evidence="2 3" key="1">
    <citation type="submission" date="2019-06" db="EMBL/GenBank/DDBJ databases">
        <title>Persicimonas caeni gen. nov., sp. nov., a predatory bacterium isolated from solar saltern.</title>
        <authorList>
            <person name="Wang S."/>
        </authorList>
    </citation>
    <scope>NUCLEOTIDE SEQUENCE [LARGE SCALE GENOMIC DNA]</scope>
    <source>
        <strain evidence="2 3">YN101</strain>
    </source>
</reference>
<keyword evidence="1" id="KW-0812">Transmembrane</keyword>